<dbReference type="InterPro" id="IPR010546">
    <property type="entry name" value="DUF1120"/>
</dbReference>
<dbReference type="EMBL" id="CP027754">
    <property type="protein sequence ID" value="AZE53297.1"/>
    <property type="molecule type" value="Genomic_DNA"/>
</dbReference>
<accession>A0A3G7U1U4</accession>
<dbReference type="RefSeq" id="WP_124376440.1">
    <property type="nucleotide sequence ID" value="NZ_CP027754.1"/>
</dbReference>
<evidence type="ECO:0000313" key="2">
    <source>
        <dbReference type="EMBL" id="AZE53297.1"/>
    </source>
</evidence>
<dbReference type="AlphaFoldDB" id="A0A3G7U1U4"/>
<keyword evidence="1" id="KW-0732">Signal</keyword>
<organism evidence="2 3">
    <name type="scientific">Pseudomonas synxantha</name>
    <dbReference type="NCBI Taxonomy" id="47883"/>
    <lineage>
        <taxon>Bacteria</taxon>
        <taxon>Pseudomonadati</taxon>
        <taxon>Pseudomonadota</taxon>
        <taxon>Gammaproteobacteria</taxon>
        <taxon>Pseudomonadales</taxon>
        <taxon>Pseudomonadaceae</taxon>
        <taxon>Pseudomonas</taxon>
    </lineage>
</organism>
<evidence type="ECO:0000256" key="1">
    <source>
        <dbReference type="SAM" id="SignalP"/>
    </source>
</evidence>
<feature type="chain" id="PRO_5018330319" evidence="1">
    <location>
        <begin position="23"/>
        <end position="207"/>
    </location>
</feature>
<evidence type="ECO:0000313" key="3">
    <source>
        <dbReference type="Proteomes" id="UP000268696"/>
    </source>
</evidence>
<name>A0A3G7U1U4_9PSED</name>
<reference evidence="2 3" key="1">
    <citation type="submission" date="2018-03" db="EMBL/GenBank/DDBJ databases">
        <title>Diversity of phytobeneficial traits revealed by whole-genome analysis of worldwide-isolated phenazine-producing Pseudomonas spp.</title>
        <authorList>
            <person name="Biessy A."/>
            <person name="Novinscak A."/>
            <person name="Blom J."/>
            <person name="Leger G."/>
            <person name="Thomashow L.S."/>
            <person name="Cazorla F.M."/>
            <person name="Josic D."/>
            <person name="Filion M."/>
        </authorList>
    </citation>
    <scope>NUCLEOTIDE SEQUENCE [LARGE SCALE GENOMIC DNA]</scope>
    <source>
        <strain evidence="2 3">30B</strain>
    </source>
</reference>
<gene>
    <name evidence="2" type="ORF">C4K03_1126</name>
</gene>
<sequence length="207" mass="21388">MQRLSPATLVLALAAGAPSVLAASATHLSVTGIITPSACSADLSKGGVVDHGKLAARDLSRHTPTTLQLALMNLEVHCEAPTLFTLTALDNRAGSSAIDPALHGLGTINDEQMLGSVAFGVFEPVADKVAVNTIVSRDGGASWEASDYLGHAALTAFAAPGMPNTPIALRHLYASLLAVTVIVPADQLPLLDEVPIDGHATLQIKYW</sequence>
<dbReference type="Pfam" id="PF06551">
    <property type="entry name" value="DUF1120"/>
    <property type="match status" value="1"/>
</dbReference>
<proteinExistence type="predicted"/>
<protein>
    <submittedName>
        <fullName evidence="2">Beta-fimbriae probable major subunit</fullName>
    </submittedName>
</protein>
<feature type="signal peptide" evidence="1">
    <location>
        <begin position="1"/>
        <end position="22"/>
    </location>
</feature>
<dbReference type="Proteomes" id="UP000268696">
    <property type="component" value="Chromosome"/>
</dbReference>